<dbReference type="InterPro" id="IPR006094">
    <property type="entry name" value="Oxid_FAD_bind_N"/>
</dbReference>
<keyword evidence="5" id="KW-0560">Oxidoreductase</keyword>
<dbReference type="GO" id="GO:0008202">
    <property type="term" value="P:steroid metabolic process"/>
    <property type="evidence" value="ECO:0007669"/>
    <property type="project" value="TreeGrafter"/>
</dbReference>
<dbReference type="GO" id="GO:0005737">
    <property type="term" value="C:cytoplasm"/>
    <property type="evidence" value="ECO:0007669"/>
    <property type="project" value="TreeGrafter"/>
</dbReference>
<keyword evidence="6" id="KW-0472">Membrane</keyword>
<dbReference type="Gene3D" id="3.30.465.10">
    <property type="match status" value="1"/>
</dbReference>
<keyword evidence="9" id="KW-1185">Reference proteome</keyword>
<organism evidence="8 9">
    <name type="scientific">Amylocarpus encephaloides</name>
    <dbReference type="NCBI Taxonomy" id="45428"/>
    <lineage>
        <taxon>Eukaryota</taxon>
        <taxon>Fungi</taxon>
        <taxon>Dikarya</taxon>
        <taxon>Ascomycota</taxon>
        <taxon>Pezizomycotina</taxon>
        <taxon>Leotiomycetes</taxon>
        <taxon>Helotiales</taxon>
        <taxon>Helotiales incertae sedis</taxon>
        <taxon>Amylocarpus</taxon>
    </lineage>
</organism>
<dbReference type="OrthoDB" id="415825at2759"/>
<reference evidence="8" key="1">
    <citation type="journal article" date="2021" name="IMA Fungus">
        <title>Genomic characterization of three marine fungi, including Emericellopsis atlantica sp. nov. with signatures of a generalist lifestyle and marine biomass degradation.</title>
        <authorList>
            <person name="Hagestad O.C."/>
            <person name="Hou L."/>
            <person name="Andersen J.H."/>
            <person name="Hansen E.H."/>
            <person name="Altermark B."/>
            <person name="Li C."/>
            <person name="Kuhnert E."/>
            <person name="Cox R.J."/>
            <person name="Crous P.W."/>
            <person name="Spatafora J.W."/>
            <person name="Lail K."/>
            <person name="Amirebrahimi M."/>
            <person name="Lipzen A."/>
            <person name="Pangilinan J."/>
            <person name="Andreopoulos W."/>
            <person name="Hayes R.D."/>
            <person name="Ng V."/>
            <person name="Grigoriev I.V."/>
            <person name="Jackson S.A."/>
            <person name="Sutton T.D.S."/>
            <person name="Dobson A.D.W."/>
            <person name="Rama T."/>
        </authorList>
    </citation>
    <scope>NUCLEOTIDE SEQUENCE</scope>
    <source>
        <strain evidence="8">TRa018bII</strain>
    </source>
</reference>
<evidence type="ECO:0000256" key="2">
    <source>
        <dbReference type="ARBA" id="ARBA00012405"/>
    </source>
</evidence>
<evidence type="ECO:0000256" key="3">
    <source>
        <dbReference type="ARBA" id="ARBA00022692"/>
    </source>
</evidence>
<sequence>MDSHGQAVSKIASQVERFYHGKEPFRIYHGSTNSTRKSQYERERMTALVEPNVPMDALVQATLRHGLVPPVVMEFAGITVGGGFAGTAGESSSFRYGFFHRNVNWIEMVLADGQIVRASSKERSDLFYGPASSFGTLGVTTLLELQLIDAKSHVKMTYYPVTSVREAQAVIDDITADTSFDYCDGIIMTNDISGLRTQGFTRPSDPWFYIHVQRLMQNKKSQITEAIPMIDYLFRYDRGGFWVARYSYTYFLTPFNRITRFLLDYFMHTRVMYHALHKSGLAEQYIVQDVAIPNPQASKFMSYLNANFKQYPIWICPLRQSGRGIASTHSLQAKKTNDKTPDTMLNFGVWGPGSTDRREFVYWNREFEKKVRELGGQKWLYAHTYYTEEEFYEIYNRKEYDVVRGKYHAGHLPSVYDKAKVDVEAEEKRKRESWKLWLLAAFWRIWPFAGLYGLWKACLGGIICCPRCCTRAADGHGVKLFMCYVDSLGLGEGLLYREGLETQITEMWERGPRRLDVGVGSSGTEQNENNAEHFSRSHRRMIGVWFLSRFHCHYIQISIPEFVYLEAVQHPSE</sequence>
<feature type="domain" description="FAD-binding PCMH-type" evidence="7">
    <location>
        <begin position="1"/>
        <end position="150"/>
    </location>
</feature>
<dbReference type="InterPro" id="IPR016169">
    <property type="entry name" value="FAD-bd_PCMH_sub2"/>
</dbReference>
<proteinExistence type="predicted"/>
<dbReference type="GO" id="GO:0000246">
    <property type="term" value="F:Delta24(24-1) sterol reductase activity"/>
    <property type="evidence" value="ECO:0007669"/>
    <property type="project" value="TreeGrafter"/>
</dbReference>
<dbReference type="EC" id="1.3.1.72" evidence="2"/>
<dbReference type="PROSITE" id="PS51387">
    <property type="entry name" value="FAD_PCMH"/>
    <property type="match status" value="1"/>
</dbReference>
<evidence type="ECO:0000256" key="4">
    <source>
        <dbReference type="ARBA" id="ARBA00022989"/>
    </source>
</evidence>
<protein>
    <recommendedName>
        <fullName evidence="2">Delta(24)-sterol reductase</fullName>
        <ecNumber evidence="2">1.3.1.72</ecNumber>
    </recommendedName>
</protein>
<comment type="caution">
    <text evidence="8">The sequence shown here is derived from an EMBL/GenBank/DDBJ whole genome shotgun (WGS) entry which is preliminary data.</text>
</comment>
<dbReference type="GO" id="GO:0016020">
    <property type="term" value="C:membrane"/>
    <property type="evidence" value="ECO:0007669"/>
    <property type="project" value="UniProtKB-SubCell"/>
</dbReference>
<dbReference type="PANTHER" id="PTHR10801">
    <property type="entry name" value="24-DEHYDROCHOLESTEROL REDUCTASE"/>
    <property type="match status" value="1"/>
</dbReference>
<name>A0A9P8C4N2_9HELO</name>
<dbReference type="SUPFAM" id="SSF56176">
    <property type="entry name" value="FAD-binding/transporter-associated domain-like"/>
    <property type="match status" value="1"/>
</dbReference>
<dbReference type="Proteomes" id="UP000824998">
    <property type="component" value="Unassembled WGS sequence"/>
</dbReference>
<dbReference type="InterPro" id="IPR040165">
    <property type="entry name" value="Diminuto-like"/>
</dbReference>
<evidence type="ECO:0000259" key="7">
    <source>
        <dbReference type="PROSITE" id="PS51387"/>
    </source>
</evidence>
<dbReference type="Pfam" id="PF01565">
    <property type="entry name" value="FAD_binding_4"/>
    <property type="match status" value="1"/>
</dbReference>
<dbReference type="PANTHER" id="PTHR10801:SF0">
    <property type="entry name" value="DELTA(24)-STEROL REDUCTASE"/>
    <property type="match status" value="1"/>
</dbReference>
<dbReference type="InterPro" id="IPR016166">
    <property type="entry name" value="FAD-bd_PCMH"/>
</dbReference>
<keyword evidence="4" id="KW-1133">Transmembrane helix</keyword>
<dbReference type="GO" id="GO:0050614">
    <property type="term" value="F:Delta24-sterol reductase activity"/>
    <property type="evidence" value="ECO:0007669"/>
    <property type="project" value="UniProtKB-EC"/>
</dbReference>
<dbReference type="GO" id="GO:0071949">
    <property type="term" value="F:FAD binding"/>
    <property type="evidence" value="ECO:0007669"/>
    <property type="project" value="InterPro"/>
</dbReference>
<evidence type="ECO:0000256" key="5">
    <source>
        <dbReference type="ARBA" id="ARBA00023002"/>
    </source>
</evidence>
<evidence type="ECO:0000313" key="9">
    <source>
        <dbReference type="Proteomes" id="UP000824998"/>
    </source>
</evidence>
<gene>
    <name evidence="8" type="ORF">BJ875DRAFT_505233</name>
</gene>
<comment type="subcellular location">
    <subcellularLocation>
        <location evidence="1">Membrane</location>
        <topology evidence="1">Single-pass membrane protein</topology>
    </subcellularLocation>
</comment>
<dbReference type="InterPro" id="IPR036318">
    <property type="entry name" value="FAD-bd_PCMH-like_sf"/>
</dbReference>
<accession>A0A9P8C4N2</accession>
<evidence type="ECO:0000256" key="1">
    <source>
        <dbReference type="ARBA" id="ARBA00004167"/>
    </source>
</evidence>
<dbReference type="EMBL" id="MU251490">
    <property type="protein sequence ID" value="KAG9233684.1"/>
    <property type="molecule type" value="Genomic_DNA"/>
</dbReference>
<keyword evidence="3" id="KW-0812">Transmembrane</keyword>
<evidence type="ECO:0000313" key="8">
    <source>
        <dbReference type="EMBL" id="KAG9233684.1"/>
    </source>
</evidence>
<dbReference type="AlphaFoldDB" id="A0A9P8C4N2"/>
<evidence type="ECO:0000256" key="6">
    <source>
        <dbReference type="ARBA" id="ARBA00023136"/>
    </source>
</evidence>